<reference evidence="1 2" key="1">
    <citation type="journal article" date="2015" name="Parasit. Vectors">
        <title>Draft genome of the scabies mite.</title>
        <authorList>
            <person name="Rider S.D.Jr."/>
            <person name="Morgan M.S."/>
            <person name="Arlian L.G."/>
        </authorList>
    </citation>
    <scope>NUCLEOTIDE SEQUENCE [LARGE SCALE GENOMIC DNA]</scope>
    <source>
        <strain evidence="1">Arlian Lab</strain>
    </source>
</reference>
<dbReference type="EMBL" id="JXLN01016469">
    <property type="protein sequence ID" value="KPM11108.1"/>
    <property type="molecule type" value="Genomic_DNA"/>
</dbReference>
<proteinExistence type="predicted"/>
<dbReference type="VEuPathDB" id="VectorBase:SSCA004062"/>
<evidence type="ECO:0000313" key="2">
    <source>
        <dbReference type="Proteomes" id="UP000616769"/>
    </source>
</evidence>
<evidence type="ECO:0000313" key="1">
    <source>
        <dbReference type="EMBL" id="KPM11108.1"/>
    </source>
</evidence>
<dbReference type="AlphaFoldDB" id="A0A132AJB9"/>
<name>A0A132AJB9_SARSC</name>
<feature type="non-terminal residue" evidence="1">
    <location>
        <position position="44"/>
    </location>
</feature>
<organism evidence="1 2">
    <name type="scientific">Sarcoptes scabiei</name>
    <name type="common">Itch mite</name>
    <name type="synonym">Acarus scabiei</name>
    <dbReference type="NCBI Taxonomy" id="52283"/>
    <lineage>
        <taxon>Eukaryota</taxon>
        <taxon>Metazoa</taxon>
        <taxon>Ecdysozoa</taxon>
        <taxon>Arthropoda</taxon>
        <taxon>Chelicerata</taxon>
        <taxon>Arachnida</taxon>
        <taxon>Acari</taxon>
        <taxon>Acariformes</taxon>
        <taxon>Sarcoptiformes</taxon>
        <taxon>Astigmata</taxon>
        <taxon>Psoroptidia</taxon>
        <taxon>Sarcoptoidea</taxon>
        <taxon>Sarcoptidae</taxon>
        <taxon>Sarcoptinae</taxon>
        <taxon>Sarcoptes</taxon>
    </lineage>
</organism>
<accession>A0A132AJB9</accession>
<comment type="caution">
    <text evidence="1">The sequence shown here is derived from an EMBL/GenBank/DDBJ whole genome shotgun (WGS) entry which is preliminary data.</text>
</comment>
<gene>
    <name evidence="1" type="ORF">QR98_0096750</name>
</gene>
<dbReference type="Proteomes" id="UP000616769">
    <property type="component" value="Unassembled WGS sequence"/>
</dbReference>
<sequence>MDQILVDPEKRWNMENQNERIKSKAKSKDFHTKAKKTFFEAIQS</sequence>
<protein>
    <submittedName>
        <fullName evidence="1">Uncharacterized protein</fullName>
    </submittedName>
</protein>